<accession>A0ABP9WSN3</accession>
<proteinExistence type="predicted"/>
<dbReference type="RefSeq" id="WP_345552283.1">
    <property type="nucleotide sequence ID" value="NZ_BAABRT010000026.1"/>
</dbReference>
<comment type="caution">
    <text evidence="1">The sequence shown here is derived from an EMBL/GenBank/DDBJ whole genome shotgun (WGS) entry which is preliminary data.</text>
</comment>
<evidence type="ECO:0000313" key="1">
    <source>
        <dbReference type="EMBL" id="GAA5526095.1"/>
    </source>
</evidence>
<protein>
    <recommendedName>
        <fullName evidence="3">Lipoprotein</fullName>
    </recommendedName>
</protein>
<dbReference type="EMBL" id="BAABRT010000026">
    <property type="protein sequence ID" value="GAA5526095.1"/>
    <property type="molecule type" value="Genomic_DNA"/>
</dbReference>
<organism evidence="1 2">
    <name type="scientific">Microbulbifer aestuariivivens</name>
    <dbReference type="NCBI Taxonomy" id="1908308"/>
    <lineage>
        <taxon>Bacteria</taxon>
        <taxon>Pseudomonadati</taxon>
        <taxon>Pseudomonadota</taxon>
        <taxon>Gammaproteobacteria</taxon>
        <taxon>Cellvibrionales</taxon>
        <taxon>Microbulbiferaceae</taxon>
        <taxon>Microbulbifer</taxon>
    </lineage>
</organism>
<evidence type="ECO:0000313" key="2">
    <source>
        <dbReference type="Proteomes" id="UP001408594"/>
    </source>
</evidence>
<keyword evidence="2" id="KW-1185">Reference proteome</keyword>
<sequence>MKIRSLILVLIVYLSGCATTVKNINLDNLNDPGSKDGLVLMSAGRMNSKGLLSPPFPFVNYRVFKVGDNGKIEREQKKFIMGEPWDALYRPFGHVGGSRYVFVHFFPLEEGQYVLWAEERGSYGAIIPTGTGAMFMPGSAPKDTGNVFIFNVQKNSINYIGEILTVDYNVQSLDGFAVNDELERDFKFLLKEESDSKNIEVKKELASKGYLIRNRN</sequence>
<gene>
    <name evidence="1" type="ORF">Maes01_02689</name>
</gene>
<name>A0ABP9WSN3_9GAMM</name>
<reference evidence="1 2" key="1">
    <citation type="submission" date="2024-02" db="EMBL/GenBank/DDBJ databases">
        <title>Microbulbifer aestuariivivens NBRC 112533.</title>
        <authorList>
            <person name="Ichikawa N."/>
            <person name="Katano-Makiyama Y."/>
            <person name="Hidaka K."/>
        </authorList>
    </citation>
    <scope>NUCLEOTIDE SEQUENCE [LARGE SCALE GENOMIC DNA]</scope>
    <source>
        <strain evidence="1 2">NBRC 112533</strain>
    </source>
</reference>
<evidence type="ECO:0008006" key="3">
    <source>
        <dbReference type="Google" id="ProtNLM"/>
    </source>
</evidence>
<dbReference type="Proteomes" id="UP001408594">
    <property type="component" value="Unassembled WGS sequence"/>
</dbReference>